<accession>A0A8T8WM61</accession>
<dbReference type="InterPro" id="IPR045702">
    <property type="entry name" value="DUF6060"/>
</dbReference>
<keyword evidence="1" id="KW-0732">Signal</keyword>
<reference evidence="2 3" key="1">
    <citation type="submission" date="2018-02" db="EMBL/GenBank/DDBJ databases">
        <title>The genomes of Aspergillus section Nigri reveals drivers in fungal speciation.</title>
        <authorList>
            <consortium name="DOE Joint Genome Institute"/>
            <person name="Vesth T.C."/>
            <person name="Nybo J."/>
            <person name="Theobald S."/>
            <person name="Brandl J."/>
            <person name="Frisvad J.C."/>
            <person name="Nielsen K.F."/>
            <person name="Lyhne E.K."/>
            <person name="Kogle M.E."/>
            <person name="Kuo A."/>
            <person name="Riley R."/>
            <person name="Clum A."/>
            <person name="Nolan M."/>
            <person name="Lipzen A."/>
            <person name="Salamov A."/>
            <person name="Henrissat B."/>
            <person name="Wiebenga A."/>
            <person name="De vries R.P."/>
            <person name="Grigoriev I.V."/>
            <person name="Mortensen U.H."/>
            <person name="Andersen M.R."/>
            <person name="Baker S.E."/>
        </authorList>
    </citation>
    <scope>NUCLEOTIDE SEQUENCE [LARGE SCALE GENOMIC DNA]</scope>
    <source>
        <strain evidence="2 3">CBS 114.51</strain>
    </source>
</reference>
<dbReference type="EMBL" id="KZ824855">
    <property type="protein sequence ID" value="RAH76918.1"/>
    <property type="molecule type" value="Genomic_DNA"/>
</dbReference>
<keyword evidence="3" id="KW-1185">Reference proteome</keyword>
<dbReference type="Proteomes" id="UP000249497">
    <property type="component" value="Unassembled WGS sequence"/>
</dbReference>
<dbReference type="AlphaFoldDB" id="A0A8T8WM61"/>
<proteinExistence type="predicted"/>
<dbReference type="Pfam" id="PF19535">
    <property type="entry name" value="DUF6060"/>
    <property type="match status" value="1"/>
</dbReference>
<feature type="signal peptide" evidence="1">
    <location>
        <begin position="1"/>
        <end position="22"/>
    </location>
</feature>
<dbReference type="OrthoDB" id="3507521at2759"/>
<evidence type="ECO:0000313" key="3">
    <source>
        <dbReference type="Proteomes" id="UP000249497"/>
    </source>
</evidence>
<sequence length="222" mass="23318">MNMQSLQVITLLSLLLAPLTSAQSSNQANCTVFNWDHNEAYLKTSPPQRVSGAETCSSNKNLTCALTAAGDARYIARTNLTRLSATAFATVVDETVGNATLTEKFSDSTVGAIDGTRVLRPGQSAYLNFTAYQYCYTGTVEGCTAGVKNRTAVEACAPLYHASADDSVVLDGFYTVVNVSQGEVGQLKDPYENQQRGDGAAVGVGKAGWVVMAVGVVGALVV</sequence>
<gene>
    <name evidence="2" type="ORF">BO86DRAFT_236652</name>
</gene>
<evidence type="ECO:0000313" key="2">
    <source>
        <dbReference type="EMBL" id="RAH76918.1"/>
    </source>
</evidence>
<name>A0A8T8WM61_ASPJA</name>
<protein>
    <submittedName>
        <fullName evidence="2">Uncharacterized protein</fullName>
    </submittedName>
</protein>
<dbReference type="RefSeq" id="XP_025522812.1">
    <property type="nucleotide sequence ID" value="XM_025667056.1"/>
</dbReference>
<dbReference type="GeneID" id="37170748"/>
<evidence type="ECO:0000256" key="1">
    <source>
        <dbReference type="SAM" id="SignalP"/>
    </source>
</evidence>
<feature type="chain" id="PRO_5035808973" evidence="1">
    <location>
        <begin position="23"/>
        <end position="222"/>
    </location>
</feature>
<organism evidence="2 3">
    <name type="scientific">Aspergillus japonicus CBS 114.51</name>
    <dbReference type="NCBI Taxonomy" id="1448312"/>
    <lineage>
        <taxon>Eukaryota</taxon>
        <taxon>Fungi</taxon>
        <taxon>Dikarya</taxon>
        <taxon>Ascomycota</taxon>
        <taxon>Pezizomycotina</taxon>
        <taxon>Eurotiomycetes</taxon>
        <taxon>Eurotiomycetidae</taxon>
        <taxon>Eurotiales</taxon>
        <taxon>Aspergillaceae</taxon>
        <taxon>Aspergillus</taxon>
        <taxon>Aspergillus subgen. Circumdati</taxon>
    </lineage>
</organism>